<comment type="similarity">
    <text evidence="1">Belongs to the AB hydrolase superfamily. AB hydrolase 2 family.</text>
</comment>
<dbReference type="OrthoDB" id="9795555at2"/>
<dbReference type="HOGENOM" id="CLU_049413_4_0_0"/>
<dbReference type="eggNOG" id="COG0400">
    <property type="taxonomic scope" value="Bacteria"/>
</dbReference>
<dbReference type="InterPro" id="IPR029058">
    <property type="entry name" value="AB_hydrolase_fold"/>
</dbReference>
<accession>E8X2C0</accession>
<dbReference type="AlphaFoldDB" id="E8X2C0"/>
<evidence type="ECO:0000313" key="4">
    <source>
        <dbReference type="EMBL" id="ADW68052.1"/>
    </source>
</evidence>
<evidence type="ECO:0000256" key="2">
    <source>
        <dbReference type="ARBA" id="ARBA00022801"/>
    </source>
</evidence>
<dbReference type="InterPro" id="IPR050565">
    <property type="entry name" value="LYPA1-2/EST-like"/>
</dbReference>
<dbReference type="PANTHER" id="PTHR10655:SF17">
    <property type="entry name" value="LYSOPHOSPHOLIPASE-LIKE PROTEIN 1"/>
    <property type="match status" value="1"/>
</dbReference>
<sequence length="218" mass="23235">MNSLDPHAKASVVQFGAPLSEAIGVMILLHGRGGSAQDILSLARSLYDPRLCYLAPQAANHLWYPNSFLAPRETNEPDLSSALRKINSLITEAAEAGIPTERIFIGGFSQGASLSTEFVASHPARYAGLMTFTGGLLGPLGTDISHEGDLAGTPALMFCGDPDPYIPWPRVEESAVVLRAMGADVTTYRYPGRPHIVTAEELALAAEMVKTAIANFNL</sequence>
<dbReference type="SUPFAM" id="SSF53474">
    <property type="entry name" value="alpha/beta-Hydrolases"/>
    <property type="match status" value="1"/>
</dbReference>
<evidence type="ECO:0000256" key="1">
    <source>
        <dbReference type="ARBA" id="ARBA00006499"/>
    </source>
</evidence>
<dbReference type="STRING" id="1198114.AciX9_0985"/>
<protein>
    <submittedName>
        <fullName evidence="4">Phospholipase/Carboxylesterase</fullName>
    </submittedName>
</protein>
<organism evidence="5">
    <name type="scientific">Granulicella tundricola (strain ATCC BAA-1859 / DSM 23138 / MP5ACTX9)</name>
    <dbReference type="NCBI Taxonomy" id="1198114"/>
    <lineage>
        <taxon>Bacteria</taxon>
        <taxon>Pseudomonadati</taxon>
        <taxon>Acidobacteriota</taxon>
        <taxon>Terriglobia</taxon>
        <taxon>Terriglobales</taxon>
        <taxon>Acidobacteriaceae</taxon>
        <taxon>Granulicella</taxon>
    </lineage>
</organism>
<gene>
    <name evidence="4" type="ordered locus">AciX9_0985</name>
</gene>
<dbReference type="RefSeq" id="WP_013579376.1">
    <property type="nucleotide sequence ID" value="NC_015064.1"/>
</dbReference>
<dbReference type="PaxDb" id="1198114-AciX9_0985"/>
<proteinExistence type="inferred from homology"/>
<feature type="domain" description="Phospholipase/carboxylesterase/thioesterase" evidence="3">
    <location>
        <begin position="20"/>
        <end position="211"/>
    </location>
</feature>
<dbReference type="Gene3D" id="3.40.50.1820">
    <property type="entry name" value="alpha/beta hydrolase"/>
    <property type="match status" value="1"/>
</dbReference>
<name>E8X2C0_GRATM</name>
<dbReference type="Proteomes" id="UP000000343">
    <property type="component" value="Chromosome"/>
</dbReference>
<dbReference type="EMBL" id="CP002480">
    <property type="protein sequence ID" value="ADW68052.1"/>
    <property type="molecule type" value="Genomic_DNA"/>
</dbReference>
<dbReference type="KEGG" id="acm:AciX9_0985"/>
<dbReference type="InterPro" id="IPR003140">
    <property type="entry name" value="PLipase/COase/thioEstase"/>
</dbReference>
<evidence type="ECO:0000313" key="5">
    <source>
        <dbReference type="Proteomes" id="UP000000343"/>
    </source>
</evidence>
<reference evidence="5" key="1">
    <citation type="submission" date="2011-01" db="EMBL/GenBank/DDBJ databases">
        <title>Complete sequence of chromosome of Acidobacterium sp. MP5ACTX9.</title>
        <authorList>
            <consortium name="US DOE Joint Genome Institute"/>
            <person name="Lucas S."/>
            <person name="Copeland A."/>
            <person name="Lapidus A."/>
            <person name="Cheng J.-F."/>
            <person name="Goodwin L."/>
            <person name="Pitluck S."/>
            <person name="Teshima H."/>
            <person name="Detter J.C."/>
            <person name="Han C."/>
            <person name="Tapia R."/>
            <person name="Land M."/>
            <person name="Hauser L."/>
            <person name="Kyrpides N."/>
            <person name="Ivanova N."/>
            <person name="Ovchinnikova G."/>
            <person name="Pagani I."/>
            <person name="Rawat S.R."/>
            <person name="Mannisto M."/>
            <person name="Haggblom M.M."/>
            <person name="Woyke T."/>
        </authorList>
    </citation>
    <scope>NUCLEOTIDE SEQUENCE [LARGE SCALE GENOMIC DNA]</scope>
    <source>
        <strain evidence="5">MP5ACTX9</strain>
    </source>
</reference>
<evidence type="ECO:0000259" key="3">
    <source>
        <dbReference type="Pfam" id="PF02230"/>
    </source>
</evidence>
<keyword evidence="5" id="KW-1185">Reference proteome</keyword>
<keyword evidence="2" id="KW-0378">Hydrolase</keyword>
<dbReference type="PANTHER" id="PTHR10655">
    <property type="entry name" value="LYSOPHOSPHOLIPASE-RELATED"/>
    <property type="match status" value="1"/>
</dbReference>
<dbReference type="GO" id="GO:0016787">
    <property type="term" value="F:hydrolase activity"/>
    <property type="evidence" value="ECO:0007669"/>
    <property type="project" value="UniProtKB-KW"/>
</dbReference>
<dbReference type="Pfam" id="PF02230">
    <property type="entry name" value="Abhydrolase_2"/>
    <property type="match status" value="1"/>
</dbReference>